<reference evidence="4 5" key="1">
    <citation type="submission" date="2009-02" db="EMBL/GenBank/DDBJ databases">
        <title>Sequencing of the draft genome and assembly of Dethiobacter alkaliphilus AHT 1.</title>
        <authorList>
            <consortium name="US DOE Joint Genome Institute (JGI-PGF)"/>
            <person name="Lucas S."/>
            <person name="Copeland A."/>
            <person name="Lapidus A."/>
            <person name="Glavina del Rio T."/>
            <person name="Dalin E."/>
            <person name="Tice H."/>
            <person name="Bruce D."/>
            <person name="Goodwin L."/>
            <person name="Pitluck S."/>
            <person name="Larimer F."/>
            <person name="Land M.L."/>
            <person name="Hauser L."/>
            <person name="Muyzer G."/>
        </authorList>
    </citation>
    <scope>NUCLEOTIDE SEQUENCE [LARGE SCALE GENOMIC DNA]</scope>
    <source>
        <strain evidence="4 5">AHT 1</strain>
    </source>
</reference>
<dbReference type="STRING" id="555088.DealDRAFT_2055"/>
<keyword evidence="1" id="KW-0479">Metal-binding</keyword>
<evidence type="ECO:0000256" key="1">
    <source>
        <dbReference type="ARBA" id="ARBA00022723"/>
    </source>
</evidence>
<gene>
    <name evidence="4" type="ORF">DealDRAFT_2055</name>
</gene>
<proteinExistence type="predicted"/>
<dbReference type="Gene3D" id="3.40.225.10">
    <property type="entry name" value="Class II aldolase/adducin N-terminal domain"/>
    <property type="match status" value="1"/>
</dbReference>
<dbReference type="PANTHER" id="PTHR22789">
    <property type="entry name" value="FUCULOSE PHOSPHATE ALDOLASE"/>
    <property type="match status" value="1"/>
</dbReference>
<sequence length="217" mass="23470">MKLRGEMLATIQQMCRDNLVLGTWGNVSVRDGENHFLITPSGMEYSQLTAEDLVRMDFGGSADGRWKPSSEWRLHAALFQGREDIGAIVHTHSVHATAFAVARMPVPAVVEDLVQVAGGSVDVAAYTMPGTEELAQNALQALGSKSAVLLASHGLVGVARTLPEALKVCQIVEKTAQAALLARLLGPVHELSDEDISAMRSFYLTSYGPEKREEEIE</sequence>
<dbReference type="Pfam" id="PF00596">
    <property type="entry name" value="Aldolase_II"/>
    <property type="match status" value="1"/>
</dbReference>
<feature type="domain" description="Class II aldolase/adducin N-terminal" evidence="3">
    <location>
        <begin position="5"/>
        <end position="180"/>
    </location>
</feature>
<evidence type="ECO:0000256" key="2">
    <source>
        <dbReference type="ARBA" id="ARBA00023239"/>
    </source>
</evidence>
<evidence type="ECO:0000313" key="4">
    <source>
        <dbReference type="EMBL" id="EEG77020.1"/>
    </source>
</evidence>
<dbReference type="InterPro" id="IPR050197">
    <property type="entry name" value="Aldolase_class_II_sugar_metab"/>
</dbReference>
<name>C0GHU6_DETAL</name>
<keyword evidence="2" id="KW-0456">Lyase</keyword>
<dbReference type="GO" id="GO:0019323">
    <property type="term" value="P:pentose catabolic process"/>
    <property type="evidence" value="ECO:0007669"/>
    <property type="project" value="TreeGrafter"/>
</dbReference>
<dbReference type="GO" id="GO:0005829">
    <property type="term" value="C:cytosol"/>
    <property type="evidence" value="ECO:0007669"/>
    <property type="project" value="TreeGrafter"/>
</dbReference>
<dbReference type="GO" id="GO:0016832">
    <property type="term" value="F:aldehyde-lyase activity"/>
    <property type="evidence" value="ECO:0007669"/>
    <property type="project" value="TreeGrafter"/>
</dbReference>
<dbReference type="RefSeq" id="WP_008517184.1">
    <property type="nucleotide sequence ID" value="NZ_ACJM01000010.1"/>
</dbReference>
<dbReference type="SUPFAM" id="SSF53639">
    <property type="entry name" value="AraD/HMP-PK domain-like"/>
    <property type="match status" value="1"/>
</dbReference>
<organism evidence="4 5">
    <name type="scientific">Dethiobacter alkaliphilus AHT 1</name>
    <dbReference type="NCBI Taxonomy" id="555088"/>
    <lineage>
        <taxon>Bacteria</taxon>
        <taxon>Bacillati</taxon>
        <taxon>Bacillota</taxon>
        <taxon>Dethiobacteria</taxon>
        <taxon>Dethiobacterales</taxon>
        <taxon>Dethiobacteraceae</taxon>
        <taxon>Dethiobacter</taxon>
    </lineage>
</organism>
<dbReference type="eggNOG" id="COG0235">
    <property type="taxonomic scope" value="Bacteria"/>
</dbReference>
<dbReference type="SMART" id="SM01007">
    <property type="entry name" value="Aldolase_II"/>
    <property type="match status" value="1"/>
</dbReference>
<evidence type="ECO:0000313" key="5">
    <source>
        <dbReference type="Proteomes" id="UP000006443"/>
    </source>
</evidence>
<dbReference type="AlphaFoldDB" id="C0GHU6"/>
<dbReference type="OrthoDB" id="9786287at2"/>
<accession>C0GHU6</accession>
<dbReference type="InterPro" id="IPR001303">
    <property type="entry name" value="Aldolase_II/adducin_N"/>
</dbReference>
<dbReference type="EMBL" id="ACJM01000010">
    <property type="protein sequence ID" value="EEG77020.1"/>
    <property type="molecule type" value="Genomic_DNA"/>
</dbReference>
<evidence type="ECO:0000259" key="3">
    <source>
        <dbReference type="SMART" id="SM01007"/>
    </source>
</evidence>
<protein>
    <submittedName>
        <fullName evidence="4">Class II aldolase/adducin family protein</fullName>
    </submittedName>
</protein>
<keyword evidence="5" id="KW-1185">Reference proteome</keyword>
<dbReference type="GO" id="GO:0046872">
    <property type="term" value="F:metal ion binding"/>
    <property type="evidence" value="ECO:0007669"/>
    <property type="project" value="UniProtKB-KW"/>
</dbReference>
<dbReference type="PANTHER" id="PTHR22789:SF0">
    <property type="entry name" value="3-OXO-TETRONATE 4-PHOSPHATE DECARBOXYLASE-RELATED"/>
    <property type="match status" value="1"/>
</dbReference>
<comment type="caution">
    <text evidence="4">The sequence shown here is derived from an EMBL/GenBank/DDBJ whole genome shotgun (WGS) entry which is preliminary data.</text>
</comment>
<dbReference type="Proteomes" id="UP000006443">
    <property type="component" value="Unassembled WGS sequence"/>
</dbReference>
<dbReference type="InterPro" id="IPR036409">
    <property type="entry name" value="Aldolase_II/adducin_N_sf"/>
</dbReference>